<evidence type="ECO:0000313" key="4">
    <source>
        <dbReference type="EMBL" id="CAF1644383.1"/>
    </source>
</evidence>
<dbReference type="PANTHER" id="PTHR38537">
    <property type="entry name" value="JITTERBUG, ISOFORM N"/>
    <property type="match status" value="1"/>
</dbReference>
<accession>A0A816E0V2</accession>
<gene>
    <name evidence="4" type="ORF">KQP761_LOCUS28687</name>
</gene>
<dbReference type="Pfam" id="PF00630">
    <property type="entry name" value="Filamin"/>
    <property type="match status" value="2"/>
</dbReference>
<name>A0A816E0V2_9BILA</name>
<evidence type="ECO:0000313" key="5">
    <source>
        <dbReference type="Proteomes" id="UP000663834"/>
    </source>
</evidence>
<dbReference type="InterPro" id="IPR017868">
    <property type="entry name" value="Filamin/ABP280_repeat-like"/>
</dbReference>
<dbReference type="InterPro" id="IPR044801">
    <property type="entry name" value="Filamin"/>
</dbReference>
<feature type="repeat" description="Filamin" evidence="3">
    <location>
        <begin position="1"/>
        <end position="76"/>
    </location>
</feature>
<feature type="repeat" description="Filamin" evidence="3">
    <location>
        <begin position="133"/>
        <end position="227"/>
    </location>
</feature>
<dbReference type="Gene3D" id="2.60.40.10">
    <property type="entry name" value="Immunoglobulins"/>
    <property type="match status" value="2"/>
</dbReference>
<dbReference type="EMBL" id="CAJNOW010015711">
    <property type="protein sequence ID" value="CAF1644383.1"/>
    <property type="molecule type" value="Genomic_DNA"/>
</dbReference>
<organism evidence="4 5">
    <name type="scientific">Rotaria magnacalcarata</name>
    <dbReference type="NCBI Taxonomy" id="392030"/>
    <lineage>
        <taxon>Eukaryota</taxon>
        <taxon>Metazoa</taxon>
        <taxon>Spiralia</taxon>
        <taxon>Gnathifera</taxon>
        <taxon>Rotifera</taxon>
        <taxon>Eurotatoria</taxon>
        <taxon>Bdelloidea</taxon>
        <taxon>Philodinida</taxon>
        <taxon>Philodinidae</taxon>
        <taxon>Rotaria</taxon>
    </lineage>
</organism>
<evidence type="ECO:0000256" key="2">
    <source>
        <dbReference type="ARBA" id="ARBA00022737"/>
    </source>
</evidence>
<dbReference type="SUPFAM" id="SSF81296">
    <property type="entry name" value="E set domains"/>
    <property type="match status" value="2"/>
</dbReference>
<evidence type="ECO:0000256" key="3">
    <source>
        <dbReference type="PROSITE-ProRule" id="PRU00087"/>
    </source>
</evidence>
<dbReference type="GO" id="GO:0051015">
    <property type="term" value="F:actin filament binding"/>
    <property type="evidence" value="ECO:0007669"/>
    <property type="project" value="InterPro"/>
</dbReference>
<proteinExistence type="inferred from homology"/>
<dbReference type="SMART" id="SM00557">
    <property type="entry name" value="IG_FLMN"/>
    <property type="match status" value="2"/>
</dbReference>
<dbReference type="FunFam" id="2.60.40.10:FF:000096">
    <property type="entry name" value="filamin-C isoform X2"/>
    <property type="match status" value="1"/>
</dbReference>
<comment type="similarity">
    <text evidence="1">Belongs to the filamin family.</text>
</comment>
<protein>
    <submittedName>
        <fullName evidence="4">Uncharacterized protein</fullName>
    </submittedName>
</protein>
<keyword evidence="2" id="KW-0677">Repeat</keyword>
<dbReference type="Proteomes" id="UP000663834">
    <property type="component" value="Unassembled WGS sequence"/>
</dbReference>
<dbReference type="GO" id="GO:0030036">
    <property type="term" value="P:actin cytoskeleton organization"/>
    <property type="evidence" value="ECO:0007669"/>
    <property type="project" value="InterPro"/>
</dbReference>
<dbReference type="OrthoDB" id="10041912at2759"/>
<reference evidence="4" key="1">
    <citation type="submission" date="2021-02" db="EMBL/GenBank/DDBJ databases">
        <authorList>
            <person name="Nowell W R."/>
        </authorList>
    </citation>
    <scope>NUCLEOTIDE SEQUENCE</scope>
</reference>
<dbReference type="InterPro" id="IPR013783">
    <property type="entry name" value="Ig-like_fold"/>
</dbReference>
<dbReference type="InterPro" id="IPR014756">
    <property type="entry name" value="Ig_E-set"/>
</dbReference>
<sequence>RQGETGQPCEFLIDTTNAGAGALAVTVDGPSKVQLDCKEVIEGYRVTFAPAAPGDYLISIKFAGINIAGSPFKCTVGGSGYNANLGGSGGGLSTMTTSSSYLQRSDGKITAHSRYDATEKSTSYSSSSRNNSYATVDASRVRAQGEGLVRAFRNEKATFTVDTRDSGNAMLMVGVFGPKYPCEEVFIKHIGNNQYNVQYTVREKGEYMLIVKWGDQHIPGSPWHIEVV</sequence>
<dbReference type="InterPro" id="IPR001298">
    <property type="entry name" value="Filamin/ABP280_rpt"/>
</dbReference>
<comment type="caution">
    <text evidence="4">The sequence shown here is derived from an EMBL/GenBank/DDBJ whole genome shotgun (WGS) entry which is preliminary data.</text>
</comment>
<evidence type="ECO:0000256" key="1">
    <source>
        <dbReference type="ARBA" id="ARBA00009238"/>
    </source>
</evidence>
<feature type="non-terminal residue" evidence="4">
    <location>
        <position position="1"/>
    </location>
</feature>
<dbReference type="PROSITE" id="PS50194">
    <property type="entry name" value="FILAMIN_REPEAT"/>
    <property type="match status" value="2"/>
</dbReference>
<dbReference type="AlphaFoldDB" id="A0A816E0V2"/>
<dbReference type="PANTHER" id="PTHR38537:SF8">
    <property type="entry name" value="FILAMIN-A"/>
    <property type="match status" value="1"/>
</dbReference>